<dbReference type="InterPro" id="IPR009057">
    <property type="entry name" value="Homeodomain-like_sf"/>
</dbReference>
<keyword evidence="4" id="KW-0233">DNA recombination</keyword>
<dbReference type="SUPFAM" id="SSF53098">
    <property type="entry name" value="Ribonuclease H-like"/>
    <property type="match status" value="1"/>
</dbReference>
<organism evidence="7 8">
    <name type="scientific">Paenibacillus chartarius</name>
    <dbReference type="NCBI Taxonomy" id="747481"/>
    <lineage>
        <taxon>Bacteria</taxon>
        <taxon>Bacillati</taxon>
        <taxon>Bacillota</taxon>
        <taxon>Bacilli</taxon>
        <taxon>Bacillales</taxon>
        <taxon>Paenibacillaceae</taxon>
        <taxon>Paenibacillus</taxon>
    </lineage>
</organism>
<evidence type="ECO:0000256" key="2">
    <source>
        <dbReference type="ARBA" id="ARBA00022578"/>
    </source>
</evidence>
<sequence>MKRLERWHMYFSVHQLKAKGLKISQIARNLNISRNTVYKYLSMNPDQFKQFMEDLETRAKKLDPYEQQILQWLREYPDLSAAQILDWLKERHADFKIGASTVRSYVRELRIRHGIPKTVQQRQYEAVADPPMGEQMQVDFGEVKIKNLQGNPVKLWFITFVLSHSRHKFVHWQDRPFVTKDVIDAHELAFVYYGGMTREIVYDQDHLLLASENYGDLILTHEFASYVRQRGFHVRMCRKQDPESKGRVENVVKYVKQNFARHRMFVSVDKLNEECLSWLDRTGNALVHHTTKKIPAEVFAIEKQHLRPVLEKIKSPKMSITRTVRKDNTIWYEGNRYSVPLGTYDGTAKEVGVQACETRLRIYDLNTGEYLAEHERSFLKGQLIQNTNHRRDRTKGIRAYLESVTRQFSDTQLAAAYLEAICQRQPRYIRDQLQLIQKTLQEASLTVVNQALRYCMTHRLYRATDFADAMRYFSNTIVDDAPATSDEVKPLQGTDPAKWKAKPQIRDVQVYQRILRGG</sequence>
<evidence type="ECO:0000259" key="5">
    <source>
        <dbReference type="PROSITE" id="PS50531"/>
    </source>
</evidence>
<dbReference type="Pfam" id="PF02796">
    <property type="entry name" value="HTH_7"/>
    <property type="match status" value="1"/>
</dbReference>
<keyword evidence="2" id="KW-0815">Transposition</keyword>
<evidence type="ECO:0000313" key="8">
    <source>
        <dbReference type="Proteomes" id="UP001589776"/>
    </source>
</evidence>
<dbReference type="InterPro" id="IPR054353">
    <property type="entry name" value="IstA-like_C"/>
</dbReference>
<keyword evidence="8" id="KW-1185">Reference proteome</keyword>
<dbReference type="InterPro" id="IPR006120">
    <property type="entry name" value="Resolvase_HTH_dom"/>
</dbReference>
<accession>A0ABV6DRG0</accession>
<dbReference type="EMBL" id="JBHLWN010000086">
    <property type="protein sequence ID" value="MFC0215229.1"/>
    <property type="molecule type" value="Genomic_DNA"/>
</dbReference>
<dbReference type="Proteomes" id="UP001589776">
    <property type="component" value="Unassembled WGS sequence"/>
</dbReference>
<evidence type="ECO:0000256" key="1">
    <source>
        <dbReference type="ARBA" id="ARBA00009277"/>
    </source>
</evidence>
<dbReference type="SUPFAM" id="SSF46689">
    <property type="entry name" value="Homeodomain-like"/>
    <property type="match status" value="1"/>
</dbReference>
<feature type="domain" description="HTH IS21-type" evidence="5">
    <location>
        <begin position="8"/>
        <end position="73"/>
    </location>
</feature>
<dbReference type="PANTHER" id="PTHR35004">
    <property type="entry name" value="TRANSPOSASE RV3428C-RELATED"/>
    <property type="match status" value="1"/>
</dbReference>
<dbReference type="PROSITE" id="PS50531">
    <property type="entry name" value="HTH_IS21"/>
    <property type="match status" value="1"/>
</dbReference>
<dbReference type="NCBIfam" id="NF033546">
    <property type="entry name" value="transpos_IS21"/>
    <property type="match status" value="1"/>
</dbReference>
<proteinExistence type="inferred from homology"/>
<evidence type="ECO:0000313" key="7">
    <source>
        <dbReference type="EMBL" id="MFC0215229.1"/>
    </source>
</evidence>
<keyword evidence="3" id="KW-0238">DNA-binding</keyword>
<dbReference type="Gene3D" id="1.10.10.60">
    <property type="entry name" value="Homeodomain-like"/>
    <property type="match status" value="1"/>
</dbReference>
<dbReference type="InterPro" id="IPR012337">
    <property type="entry name" value="RNaseH-like_sf"/>
</dbReference>
<name>A0ABV6DRG0_9BACL</name>
<evidence type="ECO:0000256" key="3">
    <source>
        <dbReference type="ARBA" id="ARBA00023125"/>
    </source>
</evidence>
<dbReference type="Gene3D" id="3.30.420.10">
    <property type="entry name" value="Ribonuclease H-like superfamily/Ribonuclease H"/>
    <property type="match status" value="1"/>
</dbReference>
<dbReference type="Pfam" id="PF22483">
    <property type="entry name" value="Mu-transpos_C_2"/>
    <property type="match status" value="1"/>
</dbReference>
<feature type="domain" description="Integrase catalytic" evidence="6">
    <location>
        <begin position="127"/>
        <end position="303"/>
    </location>
</feature>
<evidence type="ECO:0000259" key="6">
    <source>
        <dbReference type="PROSITE" id="PS50994"/>
    </source>
</evidence>
<reference evidence="7 8" key="1">
    <citation type="submission" date="2024-09" db="EMBL/GenBank/DDBJ databases">
        <authorList>
            <person name="Sun Q."/>
            <person name="Mori K."/>
        </authorList>
    </citation>
    <scope>NUCLEOTIDE SEQUENCE [LARGE SCALE GENOMIC DNA]</scope>
    <source>
        <strain evidence="7 8">CCM 7759</strain>
    </source>
</reference>
<dbReference type="InterPro" id="IPR017894">
    <property type="entry name" value="HTH_IS21_transposase_type"/>
</dbReference>
<comment type="similarity">
    <text evidence="1">Belongs to the transposase IS21/IS408/IS1162 family.</text>
</comment>
<evidence type="ECO:0000256" key="4">
    <source>
        <dbReference type="ARBA" id="ARBA00023172"/>
    </source>
</evidence>
<protein>
    <submittedName>
        <fullName evidence="7">IS21 family transposase</fullName>
    </submittedName>
</protein>
<dbReference type="InterPro" id="IPR001584">
    <property type="entry name" value="Integrase_cat-core"/>
</dbReference>
<gene>
    <name evidence="7" type="primary">istA</name>
    <name evidence="7" type="ORF">ACFFK0_22820</name>
</gene>
<dbReference type="InterPro" id="IPR036397">
    <property type="entry name" value="RNaseH_sf"/>
</dbReference>
<dbReference type="PANTHER" id="PTHR35004:SF6">
    <property type="entry name" value="TRANSPOSASE"/>
    <property type="match status" value="1"/>
</dbReference>
<dbReference type="RefSeq" id="WP_377472674.1">
    <property type="nucleotide sequence ID" value="NZ_JBHLWN010000086.1"/>
</dbReference>
<dbReference type="PROSITE" id="PS50994">
    <property type="entry name" value="INTEGRASE"/>
    <property type="match status" value="1"/>
</dbReference>
<comment type="caution">
    <text evidence="7">The sequence shown here is derived from an EMBL/GenBank/DDBJ whole genome shotgun (WGS) entry which is preliminary data.</text>
</comment>